<dbReference type="PROSITE" id="PS00061">
    <property type="entry name" value="ADH_SHORT"/>
    <property type="match status" value="1"/>
</dbReference>
<dbReference type="Pfam" id="PF00106">
    <property type="entry name" value="adh_short"/>
    <property type="match status" value="1"/>
</dbReference>
<gene>
    <name evidence="5" type="ORF">SAMN04489750_1217</name>
</gene>
<dbReference type="InterPro" id="IPR002347">
    <property type="entry name" value="SDR_fam"/>
</dbReference>
<dbReference type="GO" id="GO:0016020">
    <property type="term" value="C:membrane"/>
    <property type="evidence" value="ECO:0007669"/>
    <property type="project" value="TreeGrafter"/>
</dbReference>
<evidence type="ECO:0000256" key="3">
    <source>
        <dbReference type="RuleBase" id="RU000363"/>
    </source>
</evidence>
<dbReference type="AlphaFoldDB" id="A0A2Y8ZNM4"/>
<name>A0A2Y8ZNM4_9MICO</name>
<dbReference type="InterPro" id="IPR020904">
    <property type="entry name" value="Sc_DH/Rdtase_CS"/>
</dbReference>
<dbReference type="CDD" id="cd05233">
    <property type="entry name" value="SDR_c"/>
    <property type="match status" value="1"/>
</dbReference>
<dbReference type="Gene3D" id="3.40.50.720">
    <property type="entry name" value="NAD(P)-binding Rossmann-like Domain"/>
    <property type="match status" value="1"/>
</dbReference>
<evidence type="ECO:0000256" key="2">
    <source>
        <dbReference type="ARBA" id="ARBA00023002"/>
    </source>
</evidence>
<evidence type="ECO:0000259" key="4">
    <source>
        <dbReference type="SMART" id="SM00822"/>
    </source>
</evidence>
<organism evidence="5 6">
    <name type="scientific">Branchiibius hedensis</name>
    <dbReference type="NCBI Taxonomy" id="672460"/>
    <lineage>
        <taxon>Bacteria</taxon>
        <taxon>Bacillati</taxon>
        <taxon>Actinomycetota</taxon>
        <taxon>Actinomycetes</taxon>
        <taxon>Micrococcales</taxon>
        <taxon>Dermacoccaceae</taxon>
        <taxon>Branchiibius</taxon>
    </lineage>
</organism>
<dbReference type="EMBL" id="UESZ01000001">
    <property type="protein sequence ID" value="SSA33920.1"/>
    <property type="molecule type" value="Genomic_DNA"/>
</dbReference>
<dbReference type="SUPFAM" id="SSF51735">
    <property type="entry name" value="NAD(P)-binding Rossmann-fold domains"/>
    <property type="match status" value="1"/>
</dbReference>
<dbReference type="PRINTS" id="PR00080">
    <property type="entry name" value="SDRFAMILY"/>
</dbReference>
<reference evidence="6" key="1">
    <citation type="submission" date="2016-10" db="EMBL/GenBank/DDBJ databases">
        <authorList>
            <person name="Varghese N."/>
            <person name="Submissions S."/>
        </authorList>
    </citation>
    <scope>NUCLEOTIDE SEQUENCE [LARGE SCALE GENOMIC DNA]</scope>
    <source>
        <strain evidence="6">DSM 22951</strain>
    </source>
</reference>
<keyword evidence="2" id="KW-0560">Oxidoreductase</keyword>
<dbReference type="SMART" id="SM00822">
    <property type="entry name" value="PKS_KR"/>
    <property type="match status" value="1"/>
</dbReference>
<dbReference type="InterPro" id="IPR036291">
    <property type="entry name" value="NAD(P)-bd_dom_sf"/>
</dbReference>
<evidence type="ECO:0000313" key="6">
    <source>
        <dbReference type="Proteomes" id="UP000250028"/>
    </source>
</evidence>
<dbReference type="GO" id="GO:0016491">
    <property type="term" value="F:oxidoreductase activity"/>
    <property type="evidence" value="ECO:0007669"/>
    <property type="project" value="UniProtKB-KW"/>
</dbReference>
<evidence type="ECO:0000313" key="5">
    <source>
        <dbReference type="EMBL" id="SSA33920.1"/>
    </source>
</evidence>
<dbReference type="PRINTS" id="PR00081">
    <property type="entry name" value="GDHRDH"/>
</dbReference>
<feature type="domain" description="Ketoreductase" evidence="4">
    <location>
        <begin position="21"/>
        <end position="207"/>
    </location>
</feature>
<dbReference type="NCBIfam" id="NF005881">
    <property type="entry name" value="PRK07832.1"/>
    <property type="match status" value="1"/>
</dbReference>
<comment type="similarity">
    <text evidence="1 3">Belongs to the short-chain dehydrogenases/reductases (SDR) family.</text>
</comment>
<dbReference type="Proteomes" id="UP000250028">
    <property type="component" value="Unassembled WGS sequence"/>
</dbReference>
<protein>
    <submittedName>
        <fullName evidence="5">Short-chain dehydrogenase</fullName>
    </submittedName>
</protein>
<sequence>MAMMVGMLSSVRPRRAEITGRHVLITGAASGIGRAVAENLAARGAVLHLTDLDAEGLSAARTSIAASGGIVATARSADVTSLDGVRDLAAEVHAGTAAVDAVLNVAGIAIWGKVEHMSAQQWQQVIDVNLMGPIHVIETFVPAMIQHGRRGHLVNVSSAAGLVGLPWHAAYSASKFGVRGVSEVLRFDLARHGIAVTLACPGAVDTPLTESMRIAGIDTSTAQFARLRRRFQHRAVSPQLAAERIVNGMLARKTLVYTSVDIRALHAVQRYVPPAYSAMMHAANRMADRAEGSLR</sequence>
<accession>A0A2Y8ZNM4</accession>
<dbReference type="PANTHER" id="PTHR44196">
    <property type="entry name" value="DEHYDROGENASE/REDUCTASE SDR FAMILY MEMBER 7B"/>
    <property type="match status" value="1"/>
</dbReference>
<evidence type="ECO:0000256" key="1">
    <source>
        <dbReference type="ARBA" id="ARBA00006484"/>
    </source>
</evidence>
<keyword evidence="6" id="KW-1185">Reference proteome</keyword>
<proteinExistence type="inferred from homology"/>
<dbReference type="PANTHER" id="PTHR44196:SF1">
    <property type="entry name" value="DEHYDROGENASE_REDUCTASE SDR FAMILY MEMBER 7B"/>
    <property type="match status" value="1"/>
</dbReference>
<dbReference type="InterPro" id="IPR057326">
    <property type="entry name" value="KR_dom"/>
</dbReference>